<evidence type="ECO:0000313" key="4">
    <source>
        <dbReference type="EMBL" id="RAQ28289.1"/>
    </source>
</evidence>
<dbReference type="NCBIfam" id="TIGR00350">
    <property type="entry name" value="lytR_cpsA_psr"/>
    <property type="match status" value="1"/>
</dbReference>
<sequence>MANNRKNSRQSQPIDRYNYVDRDIYSSSGGRRPTGNRYRRKKKSAGKRVAVVLVSLVLVLAAAVGVYATVMLNRVNRTPGIEEDLSKYTEQPSAAPTWDVINDNKVTNILLIGTDKGDDGLSSRSDTTMLVSIDNRTKSLRLVSFLRDMYLEIPTLEGKHKFNAAYANGGAALTMQTLENNFRIQIDKYVEIDFENFEQVIDKMGGIDIDMSAKSAAYENEVMGSNLHEGVNHLDGRLALYYARIRDIDSDFGRTGRQRQVILAMLERFKGLNPIEMNNIAYDYLPHVTTNLSNSEILYLISLMGQIPDYEQQTMHIPNDNTFEDRRIDGAGQVLYMEDLTENCTLLRNFLYPTENSASGQ</sequence>
<dbReference type="InterPro" id="IPR050922">
    <property type="entry name" value="LytR/CpsA/Psr_CW_biosynth"/>
</dbReference>
<dbReference type="PANTHER" id="PTHR33392">
    <property type="entry name" value="POLYISOPRENYL-TEICHOIC ACID--PEPTIDOGLYCAN TEICHOIC ACID TRANSFERASE TAGU"/>
    <property type="match status" value="1"/>
</dbReference>
<keyword evidence="2" id="KW-0812">Transmembrane</keyword>
<proteinExistence type="inferred from homology"/>
<evidence type="ECO:0000256" key="2">
    <source>
        <dbReference type="SAM" id="Phobius"/>
    </source>
</evidence>
<feature type="domain" description="Cell envelope-related transcriptional attenuator" evidence="3">
    <location>
        <begin position="124"/>
        <end position="270"/>
    </location>
</feature>
<keyword evidence="5" id="KW-1185">Reference proteome</keyword>
<dbReference type="InterPro" id="IPR004474">
    <property type="entry name" value="LytR_CpsA_psr"/>
</dbReference>
<keyword evidence="2" id="KW-1133">Transmembrane helix</keyword>
<protein>
    <submittedName>
        <fullName evidence="4">LytR family transcriptional regulator</fullName>
    </submittedName>
</protein>
<dbReference type="AlphaFoldDB" id="A0A328UGV4"/>
<dbReference type="RefSeq" id="WP_112333001.1">
    <property type="nucleotide sequence ID" value="NZ_QLYR01000006.1"/>
</dbReference>
<dbReference type="Pfam" id="PF03816">
    <property type="entry name" value="LytR_cpsA_psr"/>
    <property type="match status" value="1"/>
</dbReference>
<feature type="transmembrane region" description="Helical" evidence="2">
    <location>
        <begin position="49"/>
        <end position="70"/>
    </location>
</feature>
<dbReference type="Gene3D" id="3.40.630.190">
    <property type="entry name" value="LCP protein"/>
    <property type="match status" value="1"/>
</dbReference>
<dbReference type="PANTHER" id="PTHR33392:SF6">
    <property type="entry name" value="POLYISOPRENYL-TEICHOIC ACID--PEPTIDOGLYCAN TEICHOIC ACID TRANSFERASE TAGU"/>
    <property type="match status" value="1"/>
</dbReference>
<keyword evidence="2" id="KW-0472">Membrane</keyword>
<evidence type="ECO:0000313" key="5">
    <source>
        <dbReference type="Proteomes" id="UP000249377"/>
    </source>
</evidence>
<dbReference type="EMBL" id="QLYR01000006">
    <property type="protein sequence ID" value="RAQ28289.1"/>
    <property type="molecule type" value="Genomic_DNA"/>
</dbReference>
<evidence type="ECO:0000259" key="3">
    <source>
        <dbReference type="Pfam" id="PF03816"/>
    </source>
</evidence>
<accession>A0A328UGV4</accession>
<organism evidence="4 5">
    <name type="scientific">Hydrogeniiclostridium mannosilyticum</name>
    <dbReference type="NCBI Taxonomy" id="2764322"/>
    <lineage>
        <taxon>Bacteria</taxon>
        <taxon>Bacillati</taxon>
        <taxon>Bacillota</taxon>
        <taxon>Clostridia</taxon>
        <taxon>Eubacteriales</taxon>
        <taxon>Acutalibacteraceae</taxon>
        <taxon>Hydrogeniiclostridium</taxon>
    </lineage>
</organism>
<dbReference type="Proteomes" id="UP000249377">
    <property type="component" value="Unassembled WGS sequence"/>
</dbReference>
<comment type="caution">
    <text evidence="4">The sequence shown here is derived from an EMBL/GenBank/DDBJ whole genome shotgun (WGS) entry which is preliminary data.</text>
</comment>
<name>A0A328UGV4_9FIRM</name>
<comment type="similarity">
    <text evidence="1">Belongs to the LytR/CpsA/Psr (LCP) family.</text>
</comment>
<gene>
    <name evidence="4" type="ORF">DPQ25_09815</name>
</gene>
<reference evidence="4 5" key="1">
    <citation type="submission" date="2018-06" db="EMBL/GenBank/DDBJ databases">
        <title>Noncontiguous genome sequence of Ruminococcaceae bacterium ASD2818.</title>
        <authorList>
            <person name="Chaplin A.V."/>
            <person name="Sokolova S.R."/>
            <person name="Kochetkova T.O."/>
            <person name="Goltsov A.Y."/>
            <person name="Trofimov D.Y."/>
            <person name="Efimov B.A."/>
        </authorList>
    </citation>
    <scope>NUCLEOTIDE SEQUENCE [LARGE SCALE GENOMIC DNA]</scope>
    <source>
        <strain evidence="4 5">ASD2818</strain>
    </source>
</reference>
<evidence type="ECO:0000256" key="1">
    <source>
        <dbReference type="ARBA" id="ARBA00006068"/>
    </source>
</evidence>